<evidence type="ECO:0000313" key="2">
    <source>
        <dbReference type="EMBL" id="GCF10593.1"/>
    </source>
</evidence>
<protein>
    <submittedName>
        <fullName evidence="2">Uncharacterized protein</fullName>
    </submittedName>
</protein>
<keyword evidence="1" id="KW-0812">Transmembrane</keyword>
<organism evidence="2 3">
    <name type="scientific">Dictyobacter arantiisoli</name>
    <dbReference type="NCBI Taxonomy" id="2014874"/>
    <lineage>
        <taxon>Bacteria</taxon>
        <taxon>Bacillati</taxon>
        <taxon>Chloroflexota</taxon>
        <taxon>Ktedonobacteria</taxon>
        <taxon>Ktedonobacterales</taxon>
        <taxon>Dictyobacteraceae</taxon>
        <taxon>Dictyobacter</taxon>
    </lineage>
</organism>
<keyword evidence="1" id="KW-0472">Membrane</keyword>
<feature type="transmembrane region" description="Helical" evidence="1">
    <location>
        <begin position="273"/>
        <end position="289"/>
    </location>
</feature>
<dbReference type="Pfam" id="PF26314">
    <property type="entry name" value="MptA_B_family"/>
    <property type="match status" value="1"/>
</dbReference>
<feature type="transmembrane region" description="Helical" evidence="1">
    <location>
        <begin position="90"/>
        <end position="111"/>
    </location>
</feature>
<feature type="transmembrane region" description="Helical" evidence="1">
    <location>
        <begin position="123"/>
        <end position="145"/>
    </location>
</feature>
<feature type="transmembrane region" description="Helical" evidence="1">
    <location>
        <begin position="491"/>
        <end position="511"/>
    </location>
</feature>
<dbReference type="Proteomes" id="UP000322530">
    <property type="component" value="Unassembled WGS sequence"/>
</dbReference>
<feature type="transmembrane region" description="Helical" evidence="1">
    <location>
        <begin position="247"/>
        <end position="267"/>
    </location>
</feature>
<feature type="transmembrane region" description="Helical" evidence="1">
    <location>
        <begin position="462"/>
        <end position="484"/>
    </location>
</feature>
<name>A0A5A5THQ6_9CHLR</name>
<gene>
    <name evidence="2" type="ORF">KDI_41570</name>
</gene>
<evidence type="ECO:0000313" key="3">
    <source>
        <dbReference type="Proteomes" id="UP000322530"/>
    </source>
</evidence>
<feature type="transmembrane region" description="Helical" evidence="1">
    <location>
        <begin position="344"/>
        <end position="367"/>
    </location>
</feature>
<keyword evidence="3" id="KW-1185">Reference proteome</keyword>
<dbReference type="EMBL" id="BIXY01000076">
    <property type="protein sequence ID" value="GCF10593.1"/>
    <property type="molecule type" value="Genomic_DNA"/>
</dbReference>
<feature type="transmembrane region" description="Helical" evidence="1">
    <location>
        <begin position="531"/>
        <end position="551"/>
    </location>
</feature>
<accession>A0A5A5THQ6</accession>
<feature type="transmembrane region" description="Helical" evidence="1">
    <location>
        <begin position="27"/>
        <end position="52"/>
    </location>
</feature>
<evidence type="ECO:0000256" key="1">
    <source>
        <dbReference type="SAM" id="Phobius"/>
    </source>
</evidence>
<reference evidence="2 3" key="1">
    <citation type="submission" date="2019-01" db="EMBL/GenBank/DDBJ databases">
        <title>Draft genome sequence of Dictyobacter sp. Uno17.</title>
        <authorList>
            <person name="Wang C.M."/>
            <person name="Zheng Y."/>
            <person name="Sakai Y."/>
            <person name="Abe K."/>
            <person name="Yokota A."/>
            <person name="Yabe S."/>
        </authorList>
    </citation>
    <scope>NUCLEOTIDE SEQUENCE [LARGE SCALE GENOMIC DNA]</scope>
    <source>
        <strain evidence="2 3">Uno17</strain>
    </source>
</reference>
<sequence length="582" mass="64972">MLDNAIKSSGTPLAAESLSESAHKISLWPLLCCAGVFLLSILFSISVFYSFAGFSTHNWISLKLKWFGSWIPVYLGSAPHDVFHLKEAGFIEWMVLLACMTIAYALAAFFIYRQAREATTKTILAFIFGGVIIAALLYLFTPAMVTTDIFSYENYGRLLSVHAANPYFVPPNAYQGDVSLQWVFKAYRNVVSIYGPIWTLVSSLLSGFSITQMGMIIVFRGFAILCHLANIVLVIATLRMLKRSPRVVLLGAFLYAWNPLVLLEACMSGHNDVFMAFFMLLGLYFCARGERKGTFTQWRSYIPAILAFTASALVKFSSAPLLIIFVLALFFAKVHADSKDGKLIWRPALVPALLASCICIVFALALYAPFYSGHSVQAIISSVTNLPSATQSQNSILATFFYYNEAHRLHGIVTILNSRKLWNILNIVGLLLPIMVGCRYLWRTPDTRTIALVTLASLGGFLLTSPWFFSWYLVWVMILIPFCLPVQKERLARALLAFGLSFSITCFLAYYTSTVGWRLAAMKPASDSWSIWQNLGMFVIPLLAFLIFWFYPPRNARVEQELEPQAISAFSSITASASADPQ</sequence>
<feature type="transmembrane region" description="Helical" evidence="1">
    <location>
        <begin position="301"/>
        <end position="332"/>
    </location>
</feature>
<dbReference type="AlphaFoldDB" id="A0A5A5THQ6"/>
<feature type="transmembrane region" description="Helical" evidence="1">
    <location>
        <begin position="421"/>
        <end position="442"/>
    </location>
</feature>
<keyword evidence="1" id="KW-1133">Transmembrane helix</keyword>
<proteinExistence type="predicted"/>
<feature type="transmembrane region" description="Helical" evidence="1">
    <location>
        <begin position="213"/>
        <end position="235"/>
    </location>
</feature>
<comment type="caution">
    <text evidence="2">The sequence shown here is derived from an EMBL/GenBank/DDBJ whole genome shotgun (WGS) entry which is preliminary data.</text>
</comment>